<keyword evidence="2" id="KW-0689">Ribosomal protein</keyword>
<name>A0A8H7ZY86_9FUNG</name>
<dbReference type="GO" id="GO:0005762">
    <property type="term" value="C:mitochondrial large ribosomal subunit"/>
    <property type="evidence" value="ECO:0007669"/>
    <property type="project" value="TreeGrafter"/>
</dbReference>
<feature type="signal peptide" evidence="1">
    <location>
        <begin position="1"/>
        <end position="22"/>
    </location>
</feature>
<keyword evidence="3" id="KW-1185">Reference proteome</keyword>
<dbReference type="InterPro" id="IPR016340">
    <property type="entry name" value="Ribosomal_mL60"/>
</dbReference>
<evidence type="ECO:0000256" key="1">
    <source>
        <dbReference type="SAM" id="SignalP"/>
    </source>
</evidence>
<dbReference type="GO" id="GO:0003735">
    <property type="term" value="F:structural constituent of ribosome"/>
    <property type="evidence" value="ECO:0007669"/>
    <property type="project" value="TreeGrafter"/>
</dbReference>
<protein>
    <submittedName>
        <fullName evidence="2">60s ribosomal protein l31</fullName>
    </submittedName>
</protein>
<reference evidence="2 3" key="1">
    <citation type="journal article" name="Sci. Rep.">
        <title>Genome-scale phylogenetic analyses confirm Olpidium as the closest living zoosporic fungus to the non-flagellated, terrestrial fungi.</title>
        <authorList>
            <person name="Chang Y."/>
            <person name="Rochon D."/>
            <person name="Sekimoto S."/>
            <person name="Wang Y."/>
            <person name="Chovatia M."/>
            <person name="Sandor L."/>
            <person name="Salamov A."/>
            <person name="Grigoriev I.V."/>
            <person name="Stajich J.E."/>
            <person name="Spatafora J.W."/>
        </authorList>
    </citation>
    <scope>NUCLEOTIDE SEQUENCE [LARGE SCALE GENOMIC DNA]</scope>
    <source>
        <strain evidence="2">S191</strain>
    </source>
</reference>
<accession>A0A8H7ZY86</accession>
<keyword evidence="1" id="KW-0732">Signal</keyword>
<evidence type="ECO:0000313" key="2">
    <source>
        <dbReference type="EMBL" id="KAG5461417.1"/>
    </source>
</evidence>
<comment type="caution">
    <text evidence="2">The sequence shown here is derived from an EMBL/GenBank/DDBJ whole genome shotgun (WGS) entry which is preliminary data.</text>
</comment>
<dbReference type="PANTHER" id="PTHR28271">
    <property type="entry name" value="54S RIBOSOMAL PROTEIN L31, MITOCHONDRIAL"/>
    <property type="match status" value="1"/>
</dbReference>
<dbReference type="OrthoDB" id="2332379at2759"/>
<dbReference type="EMBL" id="JAEFCI010003689">
    <property type="protein sequence ID" value="KAG5461417.1"/>
    <property type="molecule type" value="Genomic_DNA"/>
</dbReference>
<evidence type="ECO:0000313" key="3">
    <source>
        <dbReference type="Proteomes" id="UP000673691"/>
    </source>
</evidence>
<dbReference type="Pfam" id="PF09784">
    <property type="entry name" value="L31"/>
    <property type="match status" value="1"/>
</dbReference>
<dbReference type="AlphaFoldDB" id="A0A8H7ZY86"/>
<feature type="chain" id="PRO_5034679283" evidence="1">
    <location>
        <begin position="23"/>
        <end position="123"/>
    </location>
</feature>
<sequence>MRCGPFRWRWWWAAAVFAGLRKKPLELTAVQKAGVRARLRRVDSVIDAVRASGVRCEQLHELKDYPRESEMTDDEKYKVFSKKHDGYWKPVHWVAKWTKTHLPRRFPPGLHPVAENEIVDTWK</sequence>
<gene>
    <name evidence="2" type="ORF">BJ554DRAFT_6396</name>
</gene>
<keyword evidence="2" id="KW-0687">Ribonucleoprotein</keyword>
<dbReference type="PANTHER" id="PTHR28271:SF1">
    <property type="entry name" value="LARGE RIBOSOMAL SUBUNIT PROTEIN ML60"/>
    <property type="match status" value="1"/>
</dbReference>
<proteinExistence type="predicted"/>
<dbReference type="Proteomes" id="UP000673691">
    <property type="component" value="Unassembled WGS sequence"/>
</dbReference>
<organism evidence="2 3">
    <name type="scientific">Olpidium bornovanus</name>
    <dbReference type="NCBI Taxonomy" id="278681"/>
    <lineage>
        <taxon>Eukaryota</taxon>
        <taxon>Fungi</taxon>
        <taxon>Fungi incertae sedis</taxon>
        <taxon>Olpidiomycota</taxon>
        <taxon>Olpidiomycotina</taxon>
        <taxon>Olpidiomycetes</taxon>
        <taxon>Olpidiales</taxon>
        <taxon>Olpidiaceae</taxon>
        <taxon>Olpidium</taxon>
    </lineage>
</organism>